<dbReference type="EMBL" id="ATNL01000008">
    <property type="protein sequence ID" value="KON73580.1"/>
    <property type="molecule type" value="Genomic_DNA"/>
</dbReference>
<evidence type="ECO:0000313" key="1">
    <source>
        <dbReference type="EMBL" id="KON73580.1"/>
    </source>
</evidence>
<dbReference type="Proteomes" id="UP000037387">
    <property type="component" value="Unassembled WGS sequence"/>
</dbReference>
<proteinExistence type="predicted"/>
<dbReference type="PATRIC" id="fig|1350482.3.peg.2338"/>
<dbReference type="AlphaFoldDB" id="A0A0M0F7M6"/>
<organism evidence="1 2">
    <name type="scientific">Cellulosimicrobium cellulans F16</name>
    <dbReference type="NCBI Taxonomy" id="1350482"/>
    <lineage>
        <taxon>Bacteria</taxon>
        <taxon>Bacillati</taxon>
        <taxon>Actinomycetota</taxon>
        <taxon>Actinomycetes</taxon>
        <taxon>Micrococcales</taxon>
        <taxon>Promicromonosporaceae</taxon>
        <taxon>Cellulosimicrobium</taxon>
    </lineage>
</organism>
<reference evidence="1 2" key="1">
    <citation type="journal article" date="2015" name="Sci. Rep.">
        <title>Functional and structural properties of a novel cellulosome-like multienzyme complex: efficient glycoside hydrolysis of water-insoluble 7-xylosyl-10-deacetylpaclitaxel.</title>
        <authorList>
            <person name="Dou T.Y."/>
            <person name="Luan H.W."/>
            <person name="Ge G.B."/>
            <person name="Dong M.M."/>
            <person name="Zou H.F."/>
            <person name="He Y.Q."/>
            <person name="Cui P."/>
            <person name="Wang J.Y."/>
            <person name="Hao D.C."/>
            <person name="Yang S.L."/>
            <person name="Yang L."/>
        </authorList>
    </citation>
    <scope>NUCLEOTIDE SEQUENCE [LARGE SCALE GENOMIC DNA]</scope>
    <source>
        <strain evidence="1 2">F16</strain>
    </source>
</reference>
<accession>A0A0M0F7M6</accession>
<protein>
    <submittedName>
        <fullName evidence="1">Uncharacterized protein</fullName>
    </submittedName>
</protein>
<sequence length="188" mass="19793">MPGLEHRHDAWQGGGMTTLAQVRAAALALPEVAEGAAAGTVTFAVRGRRFAVVTRGDVVRLRLADDDVARVLAEHPTARRWTRRDHLLGASVPLADLDGQQANHWVRRAWFAQAPQRLGAALVAADSAEPGSVGDLPAAIGRPATRALAGAGIVSLSDVAPLSDRELLALHGVGPRAVRILREVLAAR</sequence>
<gene>
    <name evidence="1" type="ORF">M768_11600</name>
</gene>
<name>A0A0M0F7M6_CELCE</name>
<keyword evidence="2" id="KW-1185">Reference proteome</keyword>
<evidence type="ECO:0000313" key="2">
    <source>
        <dbReference type="Proteomes" id="UP000037387"/>
    </source>
</evidence>
<comment type="caution">
    <text evidence="1">The sequence shown here is derived from an EMBL/GenBank/DDBJ whole genome shotgun (WGS) entry which is preliminary data.</text>
</comment>